<protein>
    <submittedName>
        <fullName evidence="3">Signal peptidase I</fullName>
    </submittedName>
</protein>
<feature type="compositionally biased region" description="Pro residues" evidence="1">
    <location>
        <begin position="598"/>
        <end position="625"/>
    </location>
</feature>
<gene>
    <name evidence="3" type="ORF">L618_000300004360</name>
</gene>
<feature type="compositionally biased region" description="Polar residues" evidence="1">
    <location>
        <begin position="506"/>
        <end position="520"/>
    </location>
</feature>
<keyword evidence="2" id="KW-0812">Transmembrane</keyword>
<evidence type="ECO:0000256" key="2">
    <source>
        <dbReference type="SAM" id="Phobius"/>
    </source>
</evidence>
<dbReference type="AlphaFoldDB" id="A0A562E1I0"/>
<dbReference type="EMBL" id="VLJT01000028">
    <property type="protein sequence ID" value="TWH15862.1"/>
    <property type="molecule type" value="Genomic_DNA"/>
</dbReference>
<accession>A0A562E1I0</accession>
<evidence type="ECO:0000313" key="3">
    <source>
        <dbReference type="EMBL" id="TWH15862.1"/>
    </source>
</evidence>
<proteinExistence type="predicted"/>
<feature type="compositionally biased region" description="Low complexity" evidence="1">
    <location>
        <begin position="470"/>
        <end position="486"/>
    </location>
</feature>
<dbReference type="CDD" id="cd06462">
    <property type="entry name" value="Peptidase_S24_S26"/>
    <property type="match status" value="1"/>
</dbReference>
<keyword evidence="2" id="KW-0472">Membrane</keyword>
<feature type="transmembrane region" description="Helical" evidence="2">
    <location>
        <begin position="21"/>
        <end position="46"/>
    </location>
</feature>
<reference evidence="3 4" key="1">
    <citation type="submission" date="2019-07" db="EMBL/GenBank/DDBJ databases">
        <title>Genome sequencing of lignin-degrading bacterial isolates.</title>
        <authorList>
            <person name="Gladden J."/>
        </authorList>
    </citation>
    <scope>NUCLEOTIDE SEQUENCE [LARGE SCALE GENOMIC DNA]</scope>
    <source>
        <strain evidence="3 4">J45</strain>
    </source>
</reference>
<dbReference type="Proteomes" id="UP000317573">
    <property type="component" value="Unassembled WGS sequence"/>
</dbReference>
<feature type="compositionally biased region" description="Pro residues" evidence="1">
    <location>
        <begin position="491"/>
        <end position="502"/>
    </location>
</feature>
<feature type="transmembrane region" description="Helical" evidence="2">
    <location>
        <begin position="179"/>
        <end position="200"/>
    </location>
</feature>
<organism evidence="3 4">
    <name type="scientific">Rhodococcus rhodochrous J45</name>
    <dbReference type="NCBI Taxonomy" id="935266"/>
    <lineage>
        <taxon>Bacteria</taxon>
        <taxon>Bacillati</taxon>
        <taxon>Actinomycetota</taxon>
        <taxon>Actinomycetes</taxon>
        <taxon>Mycobacteriales</taxon>
        <taxon>Nocardiaceae</taxon>
        <taxon>Rhodococcus</taxon>
    </lineage>
</organism>
<keyword evidence="2" id="KW-1133">Transmembrane helix</keyword>
<comment type="caution">
    <text evidence="3">The sequence shown here is derived from an EMBL/GenBank/DDBJ whole genome shotgun (WGS) entry which is preliminary data.</text>
</comment>
<feature type="region of interest" description="Disordered" evidence="1">
    <location>
        <begin position="454"/>
        <end position="520"/>
    </location>
</feature>
<feature type="region of interest" description="Disordered" evidence="1">
    <location>
        <begin position="588"/>
        <end position="650"/>
    </location>
</feature>
<dbReference type="RefSeq" id="WP_145692386.1">
    <property type="nucleotide sequence ID" value="NZ_VLJT01000028.1"/>
</dbReference>
<feature type="transmembrane region" description="Helical" evidence="2">
    <location>
        <begin position="137"/>
        <end position="158"/>
    </location>
</feature>
<evidence type="ECO:0000256" key="1">
    <source>
        <dbReference type="SAM" id="MobiDB-lite"/>
    </source>
</evidence>
<name>A0A562E1I0_RHORH</name>
<sequence length="650" mass="67473">MSVHVRDEPPPHRWRNALLTVGAVVGGLCILATVASALFGLTPLIFRSGSMSPAIPSGSLAIARTVPASELRIGDVVSVINDQGSRITHRIVDVESFAGNTALLRLQGDANPEPDPRSYGVSSAERVLFHVDGLGYVAAWLRTVPGLIVLAILAAALIRIAVRPDAPLLGSIRTPATPLVVLIAVSTVGLAHTPGTYAAFTDSVTARSGAFASKAEYVPRVGGTVGCNSKIILDQPDPVTLTWTHLGAPYQYRIILRDQDGRVWRTADVTNISAAAGGTISYDLFGTGLPRRNVIWQYNAEVHTMLPGGTVSAAWRGRLVSQPLSLVSHNQDLNCSPSGERDGTPSYVAPPASISCFASGTGSSTAATLTWPHVGAGVTYQITVRNPSDGNIVYATTVTTTPTTAGQSVTERITRANVESQITENSVVAEIRSVQGGSYSTGFVAYRLDSTPQTGVTCSAPAPGARSLRSPAPTTITTPSPTSADAEAPRSPGPTAPEPNPNPSGSQAAPSDTPLSPVLSSPSGAYLARLVESDTGTYAVITTATGEEEYRTGAAASDVLAWAAESDELRINGTSTAWVVSKATGTWTKNPVAEPSASPEPPPPPAPETPSQPLPQEPEPSPPVTEEPVPQGETAPPAIEDESPSENTGP</sequence>
<evidence type="ECO:0000313" key="4">
    <source>
        <dbReference type="Proteomes" id="UP000317573"/>
    </source>
</evidence>